<dbReference type="CDD" id="cd04275">
    <property type="entry name" value="ZnMc_pappalysin_like"/>
    <property type="match status" value="1"/>
</dbReference>
<evidence type="ECO:0000256" key="2">
    <source>
        <dbReference type="ARBA" id="ARBA00022670"/>
    </source>
</evidence>
<evidence type="ECO:0000256" key="5">
    <source>
        <dbReference type="ARBA" id="ARBA00022801"/>
    </source>
</evidence>
<dbReference type="EMBL" id="CP031188">
    <property type="protein sequence ID" value="AXG73441.1"/>
    <property type="molecule type" value="Genomic_DNA"/>
</dbReference>
<dbReference type="Gene3D" id="3.40.390.10">
    <property type="entry name" value="Collagenase (Catalytic Domain)"/>
    <property type="match status" value="1"/>
</dbReference>
<accession>A0A345HA31</accession>
<reference evidence="12 13" key="1">
    <citation type="submission" date="2018-07" db="EMBL/GenBank/DDBJ databases">
        <title>Complete genome sequence of Flavobacterium arcticum type strain SM1502T.</title>
        <authorList>
            <person name="Li Y."/>
            <person name="Li D.-D."/>
        </authorList>
    </citation>
    <scope>NUCLEOTIDE SEQUENCE [LARGE SCALE GENOMIC DNA]</scope>
    <source>
        <strain evidence="12 13">SM1502</strain>
    </source>
</reference>
<keyword evidence="6" id="KW-0862">Zinc</keyword>
<keyword evidence="13" id="KW-1185">Reference proteome</keyword>
<evidence type="ECO:0000256" key="8">
    <source>
        <dbReference type="ARBA" id="ARBA00023157"/>
    </source>
</evidence>
<evidence type="ECO:0000256" key="1">
    <source>
        <dbReference type="ARBA" id="ARBA00008721"/>
    </source>
</evidence>
<dbReference type="InterPro" id="IPR026444">
    <property type="entry name" value="Secre_tail"/>
</dbReference>
<dbReference type="PANTHER" id="PTHR47466:SF1">
    <property type="entry name" value="METALLOPROTEASE MEP1 (AFU_ORTHOLOGUE AFUA_1G07730)-RELATED"/>
    <property type="match status" value="1"/>
</dbReference>
<dbReference type="AlphaFoldDB" id="A0A345HA31"/>
<dbReference type="GO" id="GO:0006508">
    <property type="term" value="P:proteolysis"/>
    <property type="evidence" value="ECO:0007669"/>
    <property type="project" value="UniProtKB-KW"/>
</dbReference>
<dbReference type="PANTHER" id="PTHR47466">
    <property type="match status" value="1"/>
</dbReference>
<dbReference type="Pfam" id="PF18962">
    <property type="entry name" value="Por_Secre_tail"/>
    <property type="match status" value="1"/>
</dbReference>
<dbReference type="RefSeq" id="WP_114677202.1">
    <property type="nucleotide sequence ID" value="NZ_CP031188.1"/>
</dbReference>
<sequence length="687" mass="74908">MKKTITKALYLLAALTFTLSSNAQEKQNKKARAFGKSITTEIKRCGTTEYETLLQQKNPKRATTEKFEQWLAPKVNAIKAQRLASTVTPLSTNTVVTIPVVIHVIHNGDPIGTDENLSTAQILSQITVLNQDFRRMIDTPGYNTNPVGADMEIEFCLAQRDPDGIASTGIIRYNLGGNDGWDMEDIESTLKPQTQWDPEQYLNIWIVDYIYFFGGELAGYAQFPTNSGLDGIDGLGQADAPETDGVVIGHLFFGSSDIYPEGIYEEGGRDKGRTASHEVGHFFGLRHIWGDGDCSEDDFCADTPAAADANQGCPSGVDSCPSSPGNDMIENYMDYTDDTCLSVFTLNQKDRMTAVLLNSPRRVSLITSLGCVPGMVYDLDGSLNLDDLQNEVCTNTITPSLTLTNLGDNAITTATISYTIDNEASIEYNWTGNINNNEEAAITLPTLTLSAGEHTFTATLTNVNDTVDDIITNNTFSNNFTIANSYNTTQIIVTVMTDNYGSETIWALLDSNEDPIIGNIDFNNPNPADFYNSNQLYTQTIDVEDNQCYSFGILDTAGDGICCNSGNGYYTVTTTNGEVIAEGGSFTQTEITPFGINTYLSVNDSMSIENDIKLYPNPANNTINISTTATTSLPDSYAIYNSLGQLVGNGKVTSTTTTINISTYANGMYFIKVNKGNTSETLRFVKH</sequence>
<dbReference type="Pfam" id="PF05572">
    <property type="entry name" value="Peptidase_M43"/>
    <property type="match status" value="1"/>
</dbReference>
<feature type="domain" description="Peptidase M43 pregnancy-associated plasma-A" evidence="10">
    <location>
        <begin position="271"/>
        <end position="356"/>
    </location>
</feature>
<evidence type="ECO:0000313" key="12">
    <source>
        <dbReference type="EMBL" id="AXG73441.1"/>
    </source>
</evidence>
<feature type="signal peptide" evidence="9">
    <location>
        <begin position="1"/>
        <end position="23"/>
    </location>
</feature>
<evidence type="ECO:0000313" key="13">
    <source>
        <dbReference type="Proteomes" id="UP000253951"/>
    </source>
</evidence>
<keyword evidence="2" id="KW-0645">Protease</keyword>
<dbReference type="KEGG" id="fat:DVK85_04020"/>
<dbReference type="GO" id="GO:0046872">
    <property type="term" value="F:metal ion binding"/>
    <property type="evidence" value="ECO:0007669"/>
    <property type="project" value="UniProtKB-KW"/>
</dbReference>
<proteinExistence type="inferred from homology"/>
<gene>
    <name evidence="12" type="ORF">DVK85_04020</name>
</gene>
<dbReference type="OrthoDB" id="6278496at2"/>
<evidence type="ECO:0000256" key="7">
    <source>
        <dbReference type="ARBA" id="ARBA00023049"/>
    </source>
</evidence>
<feature type="chain" id="PRO_5016880272" evidence="9">
    <location>
        <begin position="24"/>
        <end position="687"/>
    </location>
</feature>
<evidence type="ECO:0000259" key="10">
    <source>
        <dbReference type="Pfam" id="PF05572"/>
    </source>
</evidence>
<evidence type="ECO:0000256" key="4">
    <source>
        <dbReference type="ARBA" id="ARBA00022729"/>
    </source>
</evidence>
<evidence type="ECO:0000256" key="9">
    <source>
        <dbReference type="SAM" id="SignalP"/>
    </source>
</evidence>
<comment type="similarity">
    <text evidence="1">Belongs to the peptidase M43B family.</text>
</comment>
<keyword evidence="5" id="KW-0378">Hydrolase</keyword>
<name>A0A345HA31_9FLAO</name>
<keyword evidence="3" id="KW-0479">Metal-binding</keyword>
<dbReference type="Proteomes" id="UP000253951">
    <property type="component" value="Chromosome"/>
</dbReference>
<evidence type="ECO:0000256" key="3">
    <source>
        <dbReference type="ARBA" id="ARBA00022723"/>
    </source>
</evidence>
<dbReference type="InterPro" id="IPR024079">
    <property type="entry name" value="MetalloPept_cat_dom_sf"/>
</dbReference>
<dbReference type="SUPFAM" id="SSF55486">
    <property type="entry name" value="Metalloproteases ('zincins'), catalytic domain"/>
    <property type="match status" value="1"/>
</dbReference>
<evidence type="ECO:0000256" key="6">
    <source>
        <dbReference type="ARBA" id="ARBA00022833"/>
    </source>
</evidence>
<protein>
    <submittedName>
        <fullName evidence="12">T9SS C-terminal target domain-containing protein</fullName>
    </submittedName>
</protein>
<dbReference type="NCBIfam" id="TIGR04183">
    <property type="entry name" value="Por_Secre_tail"/>
    <property type="match status" value="1"/>
</dbReference>
<organism evidence="12 13">
    <name type="scientific">Flavobacterium arcticum</name>
    <dbReference type="NCBI Taxonomy" id="1784713"/>
    <lineage>
        <taxon>Bacteria</taxon>
        <taxon>Pseudomonadati</taxon>
        <taxon>Bacteroidota</taxon>
        <taxon>Flavobacteriia</taxon>
        <taxon>Flavobacteriales</taxon>
        <taxon>Flavobacteriaceae</taxon>
        <taxon>Flavobacterium</taxon>
    </lineage>
</organism>
<dbReference type="GO" id="GO:0008237">
    <property type="term" value="F:metallopeptidase activity"/>
    <property type="evidence" value="ECO:0007669"/>
    <property type="project" value="UniProtKB-KW"/>
</dbReference>
<keyword evidence="8" id="KW-1015">Disulfide bond</keyword>
<keyword evidence="7" id="KW-0482">Metalloprotease</keyword>
<feature type="domain" description="Secretion system C-terminal sorting" evidence="11">
    <location>
        <begin position="614"/>
        <end position="681"/>
    </location>
</feature>
<dbReference type="InterPro" id="IPR008754">
    <property type="entry name" value="Peptidase_M43"/>
</dbReference>
<evidence type="ECO:0000259" key="11">
    <source>
        <dbReference type="Pfam" id="PF18962"/>
    </source>
</evidence>
<keyword evidence="4 9" id="KW-0732">Signal</keyword>